<evidence type="ECO:0000256" key="9">
    <source>
        <dbReference type="PROSITE-ProRule" id="PRU00206"/>
    </source>
</evidence>
<dbReference type="InterPro" id="IPR011029">
    <property type="entry name" value="DEATH-like_dom_sf"/>
</dbReference>
<name>A0ABR0YME6_HUSHU</name>
<feature type="disulfide bond" evidence="9">
    <location>
        <begin position="40"/>
        <end position="53"/>
    </location>
</feature>
<keyword evidence="2" id="KW-0812">Transmembrane</keyword>
<dbReference type="Gene3D" id="1.10.533.10">
    <property type="entry name" value="Death Domain, Fas"/>
    <property type="match status" value="1"/>
</dbReference>
<feature type="compositionally biased region" description="Low complexity" evidence="10">
    <location>
        <begin position="286"/>
        <end position="301"/>
    </location>
</feature>
<dbReference type="EMBL" id="JAHFZB010000027">
    <property type="protein sequence ID" value="KAK6473784.1"/>
    <property type="molecule type" value="Genomic_DNA"/>
</dbReference>
<accession>A0ABR0YME6</accession>
<dbReference type="PROSITE" id="PS00652">
    <property type="entry name" value="TNFR_NGFR_1"/>
    <property type="match status" value="2"/>
</dbReference>
<keyword evidence="5" id="KW-0472">Membrane</keyword>
<evidence type="ECO:0000256" key="4">
    <source>
        <dbReference type="ARBA" id="ARBA00022989"/>
    </source>
</evidence>
<comment type="caution">
    <text evidence="13">The sequence shown here is derived from an EMBL/GenBank/DDBJ whole genome shotgun (WGS) entry which is preliminary data.</text>
</comment>
<dbReference type="SMART" id="SM00208">
    <property type="entry name" value="TNFR"/>
    <property type="match status" value="2"/>
</dbReference>
<keyword evidence="11" id="KW-0732">Signal</keyword>
<comment type="caution">
    <text evidence="9">Lacks conserved residue(s) required for the propagation of feature annotation.</text>
</comment>
<feature type="repeat" description="TNFR-Cys" evidence="9">
    <location>
        <begin position="24"/>
        <end position="63"/>
    </location>
</feature>
<dbReference type="InterPro" id="IPR047526">
    <property type="entry name" value="TNR19/27/EDAR"/>
</dbReference>
<evidence type="ECO:0000256" key="1">
    <source>
        <dbReference type="ARBA" id="ARBA00004167"/>
    </source>
</evidence>
<dbReference type="InterPro" id="IPR001368">
    <property type="entry name" value="TNFR/NGFR_Cys_rich_reg"/>
</dbReference>
<evidence type="ECO:0000313" key="13">
    <source>
        <dbReference type="EMBL" id="KAK6473784.1"/>
    </source>
</evidence>
<evidence type="ECO:0000256" key="6">
    <source>
        <dbReference type="ARBA" id="ARBA00023157"/>
    </source>
</evidence>
<evidence type="ECO:0000256" key="3">
    <source>
        <dbReference type="ARBA" id="ARBA00022737"/>
    </source>
</evidence>
<proteinExistence type="predicted"/>
<keyword evidence="6 9" id="KW-1015">Disulfide bond</keyword>
<evidence type="ECO:0000256" key="11">
    <source>
        <dbReference type="SAM" id="SignalP"/>
    </source>
</evidence>
<reference evidence="13 14" key="1">
    <citation type="submission" date="2021-05" db="EMBL/GenBank/DDBJ databases">
        <authorList>
            <person name="Zahm M."/>
            <person name="Klopp C."/>
            <person name="Cabau C."/>
            <person name="Kuhl H."/>
            <person name="Suciu R."/>
            <person name="Ciorpac M."/>
            <person name="Holostenco D."/>
            <person name="Gessner J."/>
            <person name="Wuertz S."/>
            <person name="Hohne C."/>
            <person name="Stock M."/>
            <person name="Gislard M."/>
            <person name="Lluch J."/>
            <person name="Milhes M."/>
            <person name="Lampietro C."/>
            <person name="Lopez Roques C."/>
            <person name="Donnadieu C."/>
            <person name="Du K."/>
            <person name="Schartl M."/>
            <person name="Guiguen Y."/>
        </authorList>
    </citation>
    <scope>NUCLEOTIDE SEQUENCE [LARGE SCALE GENOMIC DNA]</scope>
    <source>
        <strain evidence="13">Hh-F2</strain>
        <tissue evidence="13">Blood</tissue>
    </source>
</reference>
<dbReference type="PANTHER" id="PTHR12120:SF8">
    <property type="entry name" value="TUMOR NECROSIS FACTOR RECEPTOR SUPERFAMILY MEMBER 27"/>
    <property type="match status" value="1"/>
</dbReference>
<evidence type="ECO:0000256" key="7">
    <source>
        <dbReference type="ARBA" id="ARBA00023170"/>
    </source>
</evidence>
<keyword evidence="3" id="KW-0677">Repeat</keyword>
<keyword evidence="14" id="KW-1185">Reference proteome</keyword>
<organism evidence="13 14">
    <name type="scientific">Huso huso</name>
    <name type="common">Beluga</name>
    <name type="synonym">Acipenser huso</name>
    <dbReference type="NCBI Taxonomy" id="61971"/>
    <lineage>
        <taxon>Eukaryota</taxon>
        <taxon>Metazoa</taxon>
        <taxon>Chordata</taxon>
        <taxon>Craniata</taxon>
        <taxon>Vertebrata</taxon>
        <taxon>Euteleostomi</taxon>
        <taxon>Actinopterygii</taxon>
        <taxon>Chondrostei</taxon>
        <taxon>Acipenseriformes</taxon>
        <taxon>Acipenseridae</taxon>
        <taxon>Huso</taxon>
    </lineage>
</organism>
<comment type="subcellular location">
    <subcellularLocation>
        <location evidence="1">Membrane</location>
        <topology evidence="1">Single-pass membrane protein</topology>
    </subcellularLocation>
</comment>
<keyword evidence="7" id="KW-0675">Receptor</keyword>
<evidence type="ECO:0000259" key="12">
    <source>
        <dbReference type="PROSITE" id="PS50050"/>
    </source>
</evidence>
<feature type="region of interest" description="Disordered" evidence="10">
    <location>
        <begin position="286"/>
        <end position="315"/>
    </location>
</feature>
<evidence type="ECO:0000256" key="8">
    <source>
        <dbReference type="ARBA" id="ARBA00023180"/>
    </source>
</evidence>
<evidence type="ECO:0000256" key="10">
    <source>
        <dbReference type="SAM" id="MobiDB-lite"/>
    </source>
</evidence>
<sequence>MSLQIESLFLLGLKLPGDLANTMDCLENEFYSNRGNCTPCKQCPPGLELSQECGFGSGGDAHCVSCSPCCYKDEWGHRGCKRCQSCKLIYRLQISNCTAERNAVCGECLPGFYSKARIGGQQDVQCIPCTGQTPPSELQCSTRVQIMKVSGSAAPPPDTAVAAVVCSALVTVAIAVMILSFLYCRCTSVGSCVQAFLRSCNADWSERGEAVATDEPRETVMQNAAGELSPGVKDTLEPTGQPVYDSPASLRSCMEACAFPGNPAKTVEPKPQCVSSLSETQPLIRDSTCSTCSSGSSSSSRDSAEHSPEQPQEAASLNGYCALEQDGRRRHAPVECTELDFQGCAARSEETRAGDTAGQAQPEAPSGGSLPEKEIRGPPANISQTTTSCMRGEEEILRYGCASACHVPQNCTNMAFDVQNMVRKSCTVTQGLHLGRLPPVLIESLSLKLDPSFPGVKNYRQLGLELGVPAEVMDSVIGFEHVFSYLSSSTLTTVPDLVHAFHRLQRFDALFLLCEYSTQIQHNVCAH</sequence>
<dbReference type="Gene3D" id="2.10.50.10">
    <property type="entry name" value="Tumor Necrosis Factor Receptor, subunit A, domain 2"/>
    <property type="match status" value="1"/>
</dbReference>
<protein>
    <submittedName>
        <fullName evidence="13">Tumor necrosis factor receptor superfamily member 27-like isoform X1</fullName>
    </submittedName>
</protein>
<feature type="chain" id="PRO_5046499174" evidence="11">
    <location>
        <begin position="21"/>
        <end position="527"/>
    </location>
</feature>
<evidence type="ECO:0000256" key="2">
    <source>
        <dbReference type="ARBA" id="ARBA00022692"/>
    </source>
</evidence>
<gene>
    <name evidence="13" type="ORF">HHUSO_G27282</name>
</gene>
<evidence type="ECO:0000313" key="14">
    <source>
        <dbReference type="Proteomes" id="UP001369086"/>
    </source>
</evidence>
<evidence type="ECO:0000256" key="5">
    <source>
        <dbReference type="ARBA" id="ARBA00023136"/>
    </source>
</evidence>
<keyword evidence="8" id="KW-0325">Glycoprotein</keyword>
<keyword evidence="4" id="KW-1133">Transmembrane helix</keyword>
<feature type="domain" description="TNFR-Cys" evidence="12">
    <location>
        <begin position="24"/>
        <end position="63"/>
    </location>
</feature>
<dbReference type="Proteomes" id="UP001369086">
    <property type="component" value="Unassembled WGS sequence"/>
</dbReference>
<dbReference type="PROSITE" id="PS50050">
    <property type="entry name" value="TNFR_NGFR_2"/>
    <property type="match status" value="1"/>
</dbReference>
<feature type="signal peptide" evidence="11">
    <location>
        <begin position="1"/>
        <end position="20"/>
    </location>
</feature>
<dbReference type="PANTHER" id="PTHR12120">
    <property type="entry name" value="TNFR-CYS DOMAIN-CONTAINING PROTEIN"/>
    <property type="match status" value="1"/>
</dbReference>
<feature type="region of interest" description="Disordered" evidence="10">
    <location>
        <begin position="348"/>
        <end position="386"/>
    </location>
</feature>